<name>A0A241ZAM0_ACIBA</name>
<sequence>MGWTSKPSDFTKIIEADLTKKQKDIVIDALQGVVLQSPVDTGAFRASHRVSINQTDQSFNEAEKDKGGGSTISKGTSALSRLVPFSVVYIQTNAPYATAIEFGQYPNPVKKGSYDKKAKKYVIKSVGGFSQQAPHGVYSTTFNYIAQKYGG</sequence>
<evidence type="ECO:0000313" key="2">
    <source>
        <dbReference type="Proteomes" id="UP000194699"/>
    </source>
</evidence>
<evidence type="ECO:0000313" key="1">
    <source>
        <dbReference type="EMBL" id="OTM79425.1"/>
    </source>
</evidence>
<reference evidence="1 2" key="1">
    <citation type="submission" date="2017-05" db="EMBL/GenBank/DDBJ databases">
        <authorList>
            <person name="Song R."/>
            <person name="Chenine A.L."/>
            <person name="Ruprecht R.M."/>
        </authorList>
    </citation>
    <scope>NUCLEOTIDE SEQUENCE [LARGE SCALE GENOMIC DNA]</scope>
    <source>
        <strain evidence="1 2">PR350</strain>
    </source>
</reference>
<protein>
    <recommendedName>
        <fullName evidence="3">HK97 gp10 family phage protein</fullName>
    </recommendedName>
</protein>
<dbReference type="RefSeq" id="WP_086249960.1">
    <property type="nucleotide sequence ID" value="NZ_NGEL01000187.1"/>
</dbReference>
<gene>
    <name evidence="1" type="ORF">B9X95_18970</name>
</gene>
<organism evidence="1 2">
    <name type="scientific">Acinetobacter baumannii</name>
    <dbReference type="NCBI Taxonomy" id="470"/>
    <lineage>
        <taxon>Bacteria</taxon>
        <taxon>Pseudomonadati</taxon>
        <taxon>Pseudomonadota</taxon>
        <taxon>Gammaproteobacteria</taxon>
        <taxon>Moraxellales</taxon>
        <taxon>Moraxellaceae</taxon>
        <taxon>Acinetobacter</taxon>
        <taxon>Acinetobacter calcoaceticus/baumannii complex</taxon>
    </lineage>
</organism>
<accession>A0A241ZAM0</accession>
<dbReference type="AlphaFoldDB" id="A0A241ZAM0"/>
<proteinExistence type="predicted"/>
<dbReference type="EMBL" id="NGEL01000187">
    <property type="protein sequence ID" value="OTM79425.1"/>
    <property type="molecule type" value="Genomic_DNA"/>
</dbReference>
<comment type="caution">
    <text evidence="1">The sequence shown here is derived from an EMBL/GenBank/DDBJ whole genome shotgun (WGS) entry which is preliminary data.</text>
</comment>
<evidence type="ECO:0008006" key="3">
    <source>
        <dbReference type="Google" id="ProtNLM"/>
    </source>
</evidence>
<dbReference type="Proteomes" id="UP000194699">
    <property type="component" value="Unassembled WGS sequence"/>
</dbReference>